<dbReference type="GO" id="GO:0050684">
    <property type="term" value="P:regulation of mRNA processing"/>
    <property type="evidence" value="ECO:0007669"/>
    <property type="project" value="TreeGrafter"/>
</dbReference>
<organism evidence="11 12">
    <name type="scientific">Cucurbitaria berberidis CBS 394.84</name>
    <dbReference type="NCBI Taxonomy" id="1168544"/>
    <lineage>
        <taxon>Eukaryota</taxon>
        <taxon>Fungi</taxon>
        <taxon>Dikarya</taxon>
        <taxon>Ascomycota</taxon>
        <taxon>Pezizomycotina</taxon>
        <taxon>Dothideomycetes</taxon>
        <taxon>Pleosporomycetidae</taxon>
        <taxon>Pleosporales</taxon>
        <taxon>Pleosporineae</taxon>
        <taxon>Cucurbitariaceae</taxon>
        <taxon>Cucurbitaria</taxon>
    </lineage>
</organism>
<name>A0A9P4GGP7_9PLEO</name>
<dbReference type="InterPro" id="IPR017441">
    <property type="entry name" value="Protein_kinase_ATP_BS"/>
</dbReference>
<evidence type="ECO:0000256" key="7">
    <source>
        <dbReference type="ARBA" id="ARBA00047899"/>
    </source>
</evidence>
<dbReference type="RefSeq" id="XP_040787494.1">
    <property type="nucleotide sequence ID" value="XM_040930171.1"/>
</dbReference>
<evidence type="ECO:0000256" key="6">
    <source>
        <dbReference type="ARBA" id="ARBA00022840"/>
    </source>
</evidence>
<feature type="domain" description="Protein kinase" evidence="10">
    <location>
        <begin position="62"/>
        <end position="403"/>
    </location>
</feature>
<dbReference type="AlphaFoldDB" id="A0A9P4GGP7"/>
<keyword evidence="4 9" id="KW-0547">Nucleotide-binding</keyword>
<evidence type="ECO:0000256" key="9">
    <source>
        <dbReference type="PROSITE-ProRule" id="PRU10141"/>
    </source>
</evidence>
<dbReference type="InterPro" id="IPR051334">
    <property type="entry name" value="SRPK"/>
</dbReference>
<dbReference type="Gene3D" id="1.10.510.10">
    <property type="entry name" value="Transferase(Phosphotransferase) domain 1"/>
    <property type="match status" value="1"/>
</dbReference>
<evidence type="ECO:0000256" key="1">
    <source>
        <dbReference type="ARBA" id="ARBA00012513"/>
    </source>
</evidence>
<evidence type="ECO:0000256" key="2">
    <source>
        <dbReference type="ARBA" id="ARBA00022527"/>
    </source>
</evidence>
<dbReference type="PANTHER" id="PTHR47634:SF9">
    <property type="entry name" value="PROTEIN KINASE DOMAIN-CONTAINING PROTEIN-RELATED"/>
    <property type="match status" value="1"/>
</dbReference>
<comment type="catalytic activity">
    <reaction evidence="7">
        <text>L-threonyl-[protein] + ATP = O-phospho-L-threonyl-[protein] + ADP + H(+)</text>
        <dbReference type="Rhea" id="RHEA:46608"/>
        <dbReference type="Rhea" id="RHEA-COMP:11060"/>
        <dbReference type="Rhea" id="RHEA-COMP:11605"/>
        <dbReference type="ChEBI" id="CHEBI:15378"/>
        <dbReference type="ChEBI" id="CHEBI:30013"/>
        <dbReference type="ChEBI" id="CHEBI:30616"/>
        <dbReference type="ChEBI" id="CHEBI:61977"/>
        <dbReference type="ChEBI" id="CHEBI:456216"/>
        <dbReference type="EC" id="2.7.11.1"/>
    </reaction>
</comment>
<reference evidence="11" key="1">
    <citation type="submission" date="2020-01" db="EMBL/GenBank/DDBJ databases">
        <authorList>
            <consortium name="DOE Joint Genome Institute"/>
            <person name="Haridas S."/>
            <person name="Albert R."/>
            <person name="Binder M."/>
            <person name="Bloem J."/>
            <person name="Labutti K."/>
            <person name="Salamov A."/>
            <person name="Andreopoulos B."/>
            <person name="Baker S.E."/>
            <person name="Barry K."/>
            <person name="Bills G."/>
            <person name="Bluhm B.H."/>
            <person name="Cannon C."/>
            <person name="Castanera R."/>
            <person name="Culley D.E."/>
            <person name="Daum C."/>
            <person name="Ezra D."/>
            <person name="Gonzalez J.B."/>
            <person name="Henrissat B."/>
            <person name="Kuo A."/>
            <person name="Liang C."/>
            <person name="Lipzen A."/>
            <person name="Lutzoni F."/>
            <person name="Magnuson J."/>
            <person name="Mondo S."/>
            <person name="Nolan M."/>
            <person name="Ohm R."/>
            <person name="Pangilinan J."/>
            <person name="Park H.-J."/>
            <person name="Ramirez L."/>
            <person name="Alfaro M."/>
            <person name="Sun H."/>
            <person name="Tritt A."/>
            <person name="Yoshinaga Y."/>
            <person name="Zwiers L.-H."/>
            <person name="Turgeon B.G."/>
            <person name="Goodwin S.B."/>
            <person name="Spatafora J.W."/>
            <person name="Crous P.W."/>
            <person name="Grigoriev I.V."/>
        </authorList>
    </citation>
    <scope>NUCLEOTIDE SEQUENCE</scope>
    <source>
        <strain evidence="11">CBS 394.84</strain>
    </source>
</reference>
<dbReference type="EMBL" id="ML976616">
    <property type="protein sequence ID" value="KAF1844931.1"/>
    <property type="molecule type" value="Genomic_DNA"/>
</dbReference>
<dbReference type="PROSITE" id="PS50011">
    <property type="entry name" value="PROTEIN_KINASE_DOM"/>
    <property type="match status" value="1"/>
</dbReference>
<dbReference type="InterPro" id="IPR000719">
    <property type="entry name" value="Prot_kinase_dom"/>
</dbReference>
<sequence length="405" mass="46555">MRAVFRNISAFRRRSLTPLHRIPTSGFTTLDSVTKIEEERLPHYDPSVFYPVRIGEVFEDRYQVLGKLGFGSNSTVWFCRDLQEHRHVALKVCISSQKPSRELEVLKHLAATQASHAGAHFVRTLLDSFVIQGRAGTHHCLVMEPLLASLHDLQQTLNPKSLTEDMLKTSLQQVFAGLDYLHGRAKVVHTDLQAKNIMLSCSDSSVFEPWEKSEIDEPALRKVDGNRVIYKSREFNLQRDMRGIGRCMITDLGMARIGVQHEGFVQPEAYRAPEVMLYMPWTSAADIWNVGVMIWDLFEGEHMFHPGGTDRKLSNARMLGEMIALLGPPPSYLLRRADETLAYWNHDAQWKGFASIPEYTLEDVDVYLEGKSKEDFMVFMRKMLQWEPERRFSALDLLQDQWLNS</sequence>
<dbReference type="Proteomes" id="UP000800039">
    <property type="component" value="Unassembled WGS sequence"/>
</dbReference>
<dbReference type="GeneID" id="63847423"/>
<keyword evidence="2" id="KW-0723">Serine/threonine-protein kinase</keyword>
<dbReference type="Gene3D" id="3.30.200.20">
    <property type="entry name" value="Phosphorylase Kinase, domain 1"/>
    <property type="match status" value="1"/>
</dbReference>
<keyword evidence="6 9" id="KW-0067">ATP-binding</keyword>
<dbReference type="PANTHER" id="PTHR47634">
    <property type="entry name" value="PROTEIN KINASE DOMAIN-CONTAINING PROTEIN-RELATED"/>
    <property type="match status" value="1"/>
</dbReference>
<dbReference type="InterPro" id="IPR011009">
    <property type="entry name" value="Kinase-like_dom_sf"/>
</dbReference>
<evidence type="ECO:0000256" key="4">
    <source>
        <dbReference type="ARBA" id="ARBA00022741"/>
    </source>
</evidence>
<evidence type="ECO:0000313" key="12">
    <source>
        <dbReference type="Proteomes" id="UP000800039"/>
    </source>
</evidence>
<evidence type="ECO:0000256" key="5">
    <source>
        <dbReference type="ARBA" id="ARBA00022777"/>
    </source>
</evidence>
<dbReference type="Pfam" id="PF00069">
    <property type="entry name" value="Pkinase"/>
    <property type="match status" value="1"/>
</dbReference>
<dbReference type="SUPFAM" id="SSF56112">
    <property type="entry name" value="Protein kinase-like (PK-like)"/>
    <property type="match status" value="1"/>
</dbReference>
<proteinExistence type="predicted"/>
<dbReference type="PROSITE" id="PS00107">
    <property type="entry name" value="PROTEIN_KINASE_ATP"/>
    <property type="match status" value="1"/>
</dbReference>
<dbReference type="GO" id="GO:0005737">
    <property type="term" value="C:cytoplasm"/>
    <property type="evidence" value="ECO:0007669"/>
    <property type="project" value="TreeGrafter"/>
</dbReference>
<dbReference type="OrthoDB" id="5979581at2759"/>
<keyword evidence="12" id="KW-1185">Reference proteome</keyword>
<evidence type="ECO:0000256" key="8">
    <source>
        <dbReference type="ARBA" id="ARBA00048679"/>
    </source>
</evidence>
<dbReference type="EC" id="2.7.11.1" evidence="1"/>
<evidence type="ECO:0000256" key="3">
    <source>
        <dbReference type="ARBA" id="ARBA00022679"/>
    </source>
</evidence>
<dbReference type="GO" id="GO:0005634">
    <property type="term" value="C:nucleus"/>
    <property type="evidence" value="ECO:0007669"/>
    <property type="project" value="TreeGrafter"/>
</dbReference>
<dbReference type="GO" id="GO:0004674">
    <property type="term" value="F:protein serine/threonine kinase activity"/>
    <property type="evidence" value="ECO:0007669"/>
    <property type="project" value="UniProtKB-KW"/>
</dbReference>
<evidence type="ECO:0000259" key="10">
    <source>
        <dbReference type="PROSITE" id="PS50011"/>
    </source>
</evidence>
<protein>
    <recommendedName>
        <fullName evidence="1">non-specific serine/threonine protein kinase</fullName>
        <ecNumber evidence="1">2.7.11.1</ecNumber>
    </recommendedName>
</protein>
<comment type="caution">
    <text evidence="11">The sequence shown here is derived from an EMBL/GenBank/DDBJ whole genome shotgun (WGS) entry which is preliminary data.</text>
</comment>
<gene>
    <name evidence="11" type="ORF">K460DRAFT_310910</name>
</gene>
<feature type="binding site" evidence="9">
    <location>
        <position position="91"/>
    </location>
    <ligand>
        <name>ATP</name>
        <dbReference type="ChEBI" id="CHEBI:30616"/>
    </ligand>
</feature>
<evidence type="ECO:0000313" key="11">
    <source>
        <dbReference type="EMBL" id="KAF1844931.1"/>
    </source>
</evidence>
<dbReference type="GO" id="GO:0000245">
    <property type="term" value="P:spliceosomal complex assembly"/>
    <property type="evidence" value="ECO:0007669"/>
    <property type="project" value="TreeGrafter"/>
</dbReference>
<accession>A0A9P4GGP7</accession>
<keyword evidence="3" id="KW-0808">Transferase</keyword>
<keyword evidence="5 11" id="KW-0418">Kinase</keyword>
<comment type="catalytic activity">
    <reaction evidence="8">
        <text>L-seryl-[protein] + ATP = O-phospho-L-seryl-[protein] + ADP + H(+)</text>
        <dbReference type="Rhea" id="RHEA:17989"/>
        <dbReference type="Rhea" id="RHEA-COMP:9863"/>
        <dbReference type="Rhea" id="RHEA-COMP:11604"/>
        <dbReference type="ChEBI" id="CHEBI:15378"/>
        <dbReference type="ChEBI" id="CHEBI:29999"/>
        <dbReference type="ChEBI" id="CHEBI:30616"/>
        <dbReference type="ChEBI" id="CHEBI:83421"/>
        <dbReference type="ChEBI" id="CHEBI:456216"/>
        <dbReference type="EC" id="2.7.11.1"/>
    </reaction>
</comment>
<dbReference type="GO" id="GO:0005524">
    <property type="term" value="F:ATP binding"/>
    <property type="evidence" value="ECO:0007669"/>
    <property type="project" value="UniProtKB-UniRule"/>
</dbReference>